<dbReference type="HOGENOM" id="CLU_3151869_0_0_6"/>
<evidence type="ECO:0000313" key="3">
    <source>
        <dbReference type="Proteomes" id="UP000018545"/>
    </source>
</evidence>
<evidence type="ECO:0000313" key="2">
    <source>
        <dbReference type="EMBL" id="AHB72315.1"/>
    </source>
</evidence>
<reference evidence="2 3" key="1">
    <citation type="journal article" date="2014" name="Genome Announc.">
        <title>Complete Genome Sequence of Cronobacter sakazakii Strain CMCC 45402.</title>
        <authorList>
            <person name="Zhao Z."/>
            <person name="Wang L."/>
            <person name="Wang B."/>
            <person name="Liang H."/>
            <person name="Ye Q."/>
            <person name="Zeng M."/>
        </authorList>
    </citation>
    <scope>NUCLEOTIDE SEQUENCE [LARGE SCALE GENOMIC DNA]</scope>
    <source>
        <strain evidence="3">45402</strain>
    </source>
</reference>
<proteinExistence type="predicted"/>
<dbReference type="AlphaFoldDB" id="V5U5N4"/>
<gene>
    <name evidence="2" type="ORF">P262_05551</name>
</gene>
<organism evidence="2 3">
    <name type="scientific">Cronobacter malonaticus</name>
    <dbReference type="NCBI Taxonomy" id="413503"/>
    <lineage>
        <taxon>Bacteria</taxon>
        <taxon>Pseudomonadati</taxon>
        <taxon>Pseudomonadota</taxon>
        <taxon>Gammaproteobacteria</taxon>
        <taxon>Enterobacterales</taxon>
        <taxon>Enterobacteriaceae</taxon>
        <taxon>Cronobacter</taxon>
    </lineage>
</organism>
<accession>V5U5N4</accession>
<sequence>MPGSAYLFSFKLIINNNHLTLYFLLWGIFLSLCQYFLLFYGLQKITHF</sequence>
<keyword evidence="1" id="KW-0812">Transmembrane</keyword>
<protein>
    <submittedName>
        <fullName evidence="2">Uncharacterized protein</fullName>
    </submittedName>
</protein>
<evidence type="ECO:0000256" key="1">
    <source>
        <dbReference type="SAM" id="Phobius"/>
    </source>
</evidence>
<name>V5U5N4_9ENTR</name>
<keyword evidence="1" id="KW-1133">Transmembrane helix</keyword>
<keyword evidence="1" id="KW-0472">Membrane</keyword>
<dbReference type="KEGG" id="csi:P262_05551"/>
<dbReference type="PATRIC" id="fig|1401659.3.peg.3919"/>
<dbReference type="EMBL" id="CP006731">
    <property type="protein sequence ID" value="AHB72315.1"/>
    <property type="molecule type" value="Genomic_DNA"/>
</dbReference>
<dbReference type="Proteomes" id="UP000018545">
    <property type="component" value="Chromosome"/>
</dbReference>
<feature type="transmembrane region" description="Helical" evidence="1">
    <location>
        <begin position="20"/>
        <end position="42"/>
    </location>
</feature>